<feature type="domain" description="HpaB/PvcC/4-BUDH N-terminal" evidence="5">
    <location>
        <begin position="32"/>
        <end position="299"/>
    </location>
</feature>
<reference evidence="6" key="1">
    <citation type="submission" date="2019-02" db="EMBL/GenBank/DDBJ databases">
        <authorList>
            <person name="Li S.-H."/>
        </authorList>
    </citation>
    <scope>NUCLEOTIDE SEQUENCE</scope>
    <source>
        <strain evidence="6">IMCC8485</strain>
    </source>
</reference>
<evidence type="ECO:0000313" key="6">
    <source>
        <dbReference type="EMBL" id="MCX2974195.1"/>
    </source>
</evidence>
<protein>
    <submittedName>
        <fullName evidence="6">4-hydroxybutyryl-CoA dehydratase</fullName>
    </submittedName>
</protein>
<evidence type="ECO:0000313" key="7">
    <source>
        <dbReference type="Proteomes" id="UP001143307"/>
    </source>
</evidence>
<dbReference type="Pfam" id="PF03241">
    <property type="entry name" value="HpaB"/>
    <property type="match status" value="1"/>
</dbReference>
<gene>
    <name evidence="6" type="ORF">EYC87_11435</name>
</gene>
<dbReference type="InterPro" id="IPR024674">
    <property type="entry name" value="HpaB/PvcC/4-BUDH_N"/>
</dbReference>
<keyword evidence="2" id="KW-0274">FAD</keyword>
<evidence type="ECO:0000256" key="1">
    <source>
        <dbReference type="ARBA" id="ARBA00022630"/>
    </source>
</evidence>
<evidence type="ECO:0000259" key="5">
    <source>
        <dbReference type="Pfam" id="PF11794"/>
    </source>
</evidence>
<keyword evidence="7" id="KW-1185">Reference proteome</keyword>
<accession>A0ABT3SX47</accession>
<name>A0ABT3SX47_9GAMM</name>
<dbReference type="Pfam" id="PF11794">
    <property type="entry name" value="HpaB_N"/>
    <property type="match status" value="1"/>
</dbReference>
<dbReference type="SUPFAM" id="SSF56645">
    <property type="entry name" value="Acyl-CoA dehydrogenase NM domain-like"/>
    <property type="match status" value="1"/>
</dbReference>
<dbReference type="Gene3D" id="2.40.110.10">
    <property type="entry name" value="Butyryl-CoA Dehydrogenase, subunit A, domain 2"/>
    <property type="match status" value="1"/>
</dbReference>
<dbReference type="PANTHER" id="PTHR36117:SF3">
    <property type="entry name" value="4-HYDROXYPHENYLACETATE 3-MONOOXYGENASE-RELATED"/>
    <property type="match status" value="1"/>
</dbReference>
<evidence type="ECO:0000259" key="4">
    <source>
        <dbReference type="Pfam" id="PF03241"/>
    </source>
</evidence>
<dbReference type="InterPro" id="IPR009100">
    <property type="entry name" value="AcylCoA_DH/oxidase_NM_dom_sf"/>
</dbReference>
<dbReference type="InterPro" id="IPR024719">
    <property type="entry name" value="HpaB/PvcC/4-BUDH_C"/>
</dbReference>
<keyword evidence="3" id="KW-0560">Oxidoreductase</keyword>
<dbReference type="EMBL" id="SHNP01000004">
    <property type="protein sequence ID" value="MCX2974195.1"/>
    <property type="molecule type" value="Genomic_DNA"/>
</dbReference>
<evidence type="ECO:0000256" key="2">
    <source>
        <dbReference type="ARBA" id="ARBA00022827"/>
    </source>
</evidence>
<dbReference type="InterPro" id="IPR004925">
    <property type="entry name" value="HpaB/PvcC/4-BUDH"/>
</dbReference>
<dbReference type="SUPFAM" id="SSF47203">
    <property type="entry name" value="Acyl-CoA dehydrogenase C-terminal domain-like"/>
    <property type="match status" value="1"/>
</dbReference>
<dbReference type="PANTHER" id="PTHR36117">
    <property type="entry name" value="4-HYDROXYPHENYLACETATE 3-MONOOXYGENASE-RELATED"/>
    <property type="match status" value="1"/>
</dbReference>
<keyword evidence="1" id="KW-0285">Flavoprotein</keyword>
<dbReference type="Gene3D" id="1.20.140.10">
    <property type="entry name" value="Butyryl-CoA Dehydrogenase, subunit A, domain 3"/>
    <property type="match status" value="1"/>
</dbReference>
<dbReference type="Gene3D" id="1.10.3140.10">
    <property type="entry name" value="4-hydroxybutyryl-coa dehydratase, domain 1"/>
    <property type="match status" value="1"/>
</dbReference>
<dbReference type="RefSeq" id="WP_279252998.1">
    <property type="nucleotide sequence ID" value="NZ_SHNP01000004.1"/>
</dbReference>
<comment type="caution">
    <text evidence="6">The sequence shown here is derived from an EMBL/GenBank/DDBJ whole genome shotgun (WGS) entry which is preliminary data.</text>
</comment>
<organism evidence="6 7">
    <name type="scientific">Candidatus Seongchinamella marina</name>
    <dbReference type="NCBI Taxonomy" id="2518990"/>
    <lineage>
        <taxon>Bacteria</taxon>
        <taxon>Pseudomonadati</taxon>
        <taxon>Pseudomonadota</taxon>
        <taxon>Gammaproteobacteria</taxon>
        <taxon>Cellvibrionales</taxon>
        <taxon>Halieaceae</taxon>
        <taxon>Seongchinamella</taxon>
    </lineage>
</organism>
<proteinExistence type="predicted"/>
<dbReference type="PIRSF" id="PIRSF000331">
    <property type="entry name" value="HpaA_HpaB"/>
    <property type="match status" value="1"/>
</dbReference>
<dbReference type="InterPro" id="IPR046373">
    <property type="entry name" value="Acyl-CoA_Oxase/DH_mid-dom_sf"/>
</dbReference>
<evidence type="ECO:0000256" key="3">
    <source>
        <dbReference type="ARBA" id="ARBA00023002"/>
    </source>
</evidence>
<dbReference type="InterPro" id="IPR036250">
    <property type="entry name" value="AcylCo_DH-like_C"/>
</dbReference>
<feature type="domain" description="HpaB/PvcC/4-BUDH C-terminal" evidence="4">
    <location>
        <begin position="306"/>
        <end position="504"/>
    </location>
</feature>
<sequence length="513" mass="57398">MNEEAIQLNAITPISKEETGQQRWDRFTPINTGEEYIESLRGRGLTVYLMGEQIDEPVDHPIIRPSINALRATYDLAIDDPDLATAWSPLIDSPVNRFLHLVESPEDLVLKNRMQRRMGQLTGTCFQRCAGLDTISVLHSITYDIDQKHGTEYHQRYLDFMVHAQRNNIILGAGMTDPKGDRGKRPHEQDDPDLFMHVTKRTDAGLYVKGAKAHMTGGLNSHWICVMPTMNMLEEDRDYAVVGLLPADAKGISYIYGRQSCDTRALEEGDIDAGNAEYGGQEVLVVFDDVFIPWEHVLMDGEYEFAQTMVSRFTAYHRASYVCKTGLGDVMVGAAAAIAEYNGADKASHIKDKLVEMTHLNETIFSSGIASSYQASQLDSGIFMNDELLSNVCKHNVTRFPYEIARFAQDLAGGLMVTLPSQQDFEHEEAGPILAKYLKGRSDIPVEKRMRMLRLIENMTLGRNAVGYLTESLHGAGSPQAQRIQILRSMDVERKKRYAENLAGIDVIASDAD</sequence>
<dbReference type="Proteomes" id="UP001143307">
    <property type="component" value="Unassembled WGS sequence"/>
</dbReference>